<name>A0A6V7JMJ2_9HYME</name>
<evidence type="ECO:0000256" key="1">
    <source>
        <dbReference type="ARBA" id="ARBA00004141"/>
    </source>
</evidence>
<keyword evidence="3 5" id="KW-1133">Transmembrane helix</keyword>
<accession>A0A6V7JMJ2</accession>
<dbReference type="SUPFAM" id="SSF81324">
    <property type="entry name" value="Voltage-gated potassium channels"/>
    <property type="match status" value="1"/>
</dbReference>
<organism evidence="6">
    <name type="scientific">Bracon brevicornis</name>
    <dbReference type="NCBI Taxonomy" id="1563983"/>
    <lineage>
        <taxon>Eukaryota</taxon>
        <taxon>Metazoa</taxon>
        <taxon>Ecdysozoa</taxon>
        <taxon>Arthropoda</taxon>
        <taxon>Hexapoda</taxon>
        <taxon>Insecta</taxon>
        <taxon>Pterygota</taxon>
        <taxon>Neoptera</taxon>
        <taxon>Endopterygota</taxon>
        <taxon>Hymenoptera</taxon>
        <taxon>Apocrita</taxon>
        <taxon>Ichneumonoidea</taxon>
        <taxon>Braconidae</taxon>
        <taxon>Braconinae</taxon>
        <taxon>Bracon</taxon>
    </lineage>
</organism>
<dbReference type="EMBL" id="CADCXW020000017">
    <property type="protein sequence ID" value="CAD1551346.1"/>
    <property type="molecule type" value="Genomic_DNA"/>
</dbReference>
<feature type="transmembrane region" description="Helical" evidence="5">
    <location>
        <begin position="25"/>
        <end position="48"/>
    </location>
</feature>
<evidence type="ECO:0000256" key="3">
    <source>
        <dbReference type="ARBA" id="ARBA00022989"/>
    </source>
</evidence>
<keyword evidence="2 5" id="KW-0812">Transmembrane</keyword>
<gene>
    <name evidence="6" type="ORF">BBRV_LOCUS52486</name>
</gene>
<keyword evidence="4 5" id="KW-0472">Membrane</keyword>
<dbReference type="GO" id="GO:0030322">
    <property type="term" value="P:stabilization of membrane potential"/>
    <property type="evidence" value="ECO:0007669"/>
    <property type="project" value="TreeGrafter"/>
</dbReference>
<dbReference type="GO" id="GO:0022841">
    <property type="term" value="F:potassium ion leak channel activity"/>
    <property type="evidence" value="ECO:0007669"/>
    <property type="project" value="TreeGrafter"/>
</dbReference>
<dbReference type="InterPro" id="IPR003280">
    <property type="entry name" value="2pore_dom_K_chnl"/>
</dbReference>
<protein>
    <submittedName>
        <fullName evidence="6">Uncharacterized protein</fullName>
    </submittedName>
</protein>
<evidence type="ECO:0000256" key="4">
    <source>
        <dbReference type="ARBA" id="ARBA00023136"/>
    </source>
</evidence>
<dbReference type="PANTHER" id="PTHR11003:SF257">
    <property type="entry name" value="POTASSIUM CHANNEL DOMAIN-CONTAINING PROTEIN"/>
    <property type="match status" value="1"/>
</dbReference>
<dbReference type="PANTHER" id="PTHR11003">
    <property type="entry name" value="POTASSIUM CHANNEL, SUBFAMILY K"/>
    <property type="match status" value="1"/>
</dbReference>
<evidence type="ECO:0000256" key="2">
    <source>
        <dbReference type="ARBA" id="ARBA00022692"/>
    </source>
</evidence>
<evidence type="ECO:0000313" key="6">
    <source>
        <dbReference type="EMBL" id="CAD1551346.1"/>
    </source>
</evidence>
<comment type="subcellular location">
    <subcellularLocation>
        <location evidence="1">Membrane</location>
        <topology evidence="1">Multi-pass membrane protein</topology>
    </subcellularLocation>
</comment>
<proteinExistence type="predicted"/>
<dbReference type="AlphaFoldDB" id="A0A6V7JMJ2"/>
<reference evidence="6" key="1">
    <citation type="submission" date="2020-07" db="EMBL/GenBank/DDBJ databases">
        <authorList>
            <person name="Ferguson B K."/>
        </authorList>
    </citation>
    <scope>NUCLEOTIDE SEQUENCE</scope>
    <source>
        <strain evidence="6">L06</strain>
    </source>
</reference>
<dbReference type="GO" id="GO:0005886">
    <property type="term" value="C:plasma membrane"/>
    <property type="evidence" value="ECO:0007669"/>
    <property type="project" value="TreeGrafter"/>
</dbReference>
<sequence length="84" mass="9219">MILSTIGFGDMIAYPPDSFSDSKNITIWFCSCYIMSGMALTAMCFNILQDEIVHRFAHQSGRTETVNSSVSIDELTSGQLALTS</sequence>
<evidence type="ECO:0000256" key="5">
    <source>
        <dbReference type="SAM" id="Phobius"/>
    </source>
</evidence>
<dbReference type="Gene3D" id="1.10.287.70">
    <property type="match status" value="1"/>
</dbReference>
<dbReference type="GO" id="GO:0015271">
    <property type="term" value="F:outward rectifier potassium channel activity"/>
    <property type="evidence" value="ECO:0007669"/>
    <property type="project" value="TreeGrafter"/>
</dbReference>